<dbReference type="Gene3D" id="1.25.40.10">
    <property type="entry name" value="Tetratricopeptide repeat domain"/>
    <property type="match status" value="1"/>
</dbReference>
<dbReference type="GO" id="GO:0003723">
    <property type="term" value="F:RNA binding"/>
    <property type="evidence" value="ECO:0007669"/>
    <property type="project" value="InterPro"/>
</dbReference>
<dbReference type="Gramene" id="QL06p043044:mrna">
    <property type="protein sequence ID" value="QL06p043044:mrna"/>
    <property type="gene ID" value="QL06p043044"/>
</dbReference>
<dbReference type="InParanoid" id="A0A7N2LZZ8"/>
<dbReference type="InterPro" id="IPR046960">
    <property type="entry name" value="PPR_At4g14850-like_plant"/>
</dbReference>
<keyword evidence="3" id="KW-1185">Reference proteome</keyword>
<dbReference type="GO" id="GO:0009451">
    <property type="term" value="P:RNA modification"/>
    <property type="evidence" value="ECO:0007669"/>
    <property type="project" value="InterPro"/>
</dbReference>
<evidence type="ECO:0000313" key="3">
    <source>
        <dbReference type="Proteomes" id="UP000594261"/>
    </source>
</evidence>
<feature type="region of interest" description="Disordered" evidence="1">
    <location>
        <begin position="1"/>
        <end position="27"/>
    </location>
</feature>
<evidence type="ECO:0000313" key="2">
    <source>
        <dbReference type="EnsemblPlants" id="QL06p043044:mrna"/>
    </source>
</evidence>
<dbReference type="EnsemblPlants" id="QL06p043044:mrna">
    <property type="protein sequence ID" value="QL06p043044:mrna"/>
    <property type="gene ID" value="QL06p043044"/>
</dbReference>
<reference evidence="2 3" key="1">
    <citation type="journal article" date="2016" name="G3 (Bethesda)">
        <title>First Draft Assembly and Annotation of the Genome of a California Endemic Oak Quercus lobata Nee (Fagaceae).</title>
        <authorList>
            <person name="Sork V.L."/>
            <person name="Fitz-Gibbon S.T."/>
            <person name="Puiu D."/>
            <person name="Crepeau M."/>
            <person name="Gugger P.F."/>
            <person name="Sherman R."/>
            <person name="Stevens K."/>
            <person name="Langley C.H."/>
            <person name="Pellegrini M."/>
            <person name="Salzberg S.L."/>
        </authorList>
    </citation>
    <scope>NUCLEOTIDE SEQUENCE [LARGE SCALE GENOMIC DNA]</scope>
    <source>
        <strain evidence="2 3">cv. SW786</strain>
    </source>
</reference>
<dbReference type="PANTHER" id="PTHR24015">
    <property type="entry name" value="OS07G0578800 PROTEIN-RELATED"/>
    <property type="match status" value="1"/>
</dbReference>
<dbReference type="EMBL" id="LRBV02000006">
    <property type="status" value="NOT_ANNOTATED_CDS"/>
    <property type="molecule type" value="Genomic_DNA"/>
</dbReference>
<dbReference type="InterPro" id="IPR011990">
    <property type="entry name" value="TPR-like_helical_dom_sf"/>
</dbReference>
<dbReference type="PANTHER" id="PTHR24015:SF97">
    <property type="entry name" value="OS03G0235200 PROTEIN"/>
    <property type="match status" value="1"/>
</dbReference>
<feature type="compositionally biased region" description="Basic and acidic residues" evidence="1">
    <location>
        <begin position="14"/>
        <end position="27"/>
    </location>
</feature>
<accession>A0A7N2LZZ8</accession>
<dbReference type="Proteomes" id="UP000594261">
    <property type="component" value="Chromosome 6"/>
</dbReference>
<reference evidence="2" key="2">
    <citation type="submission" date="2021-01" db="UniProtKB">
        <authorList>
            <consortium name="EnsemblPlants"/>
        </authorList>
    </citation>
    <scope>IDENTIFICATION</scope>
</reference>
<name>A0A7N2LZZ8_QUELO</name>
<protein>
    <submittedName>
        <fullName evidence="2">Uncharacterized protein</fullName>
    </submittedName>
</protein>
<dbReference type="AlphaFoldDB" id="A0A7N2LZZ8"/>
<proteinExistence type="predicted"/>
<organism evidence="2 3">
    <name type="scientific">Quercus lobata</name>
    <name type="common">Valley oak</name>
    <dbReference type="NCBI Taxonomy" id="97700"/>
    <lineage>
        <taxon>Eukaryota</taxon>
        <taxon>Viridiplantae</taxon>
        <taxon>Streptophyta</taxon>
        <taxon>Embryophyta</taxon>
        <taxon>Tracheophyta</taxon>
        <taxon>Spermatophyta</taxon>
        <taxon>Magnoliopsida</taxon>
        <taxon>eudicotyledons</taxon>
        <taxon>Gunneridae</taxon>
        <taxon>Pentapetalae</taxon>
        <taxon>rosids</taxon>
        <taxon>fabids</taxon>
        <taxon>Fagales</taxon>
        <taxon>Fagaceae</taxon>
        <taxon>Quercus</taxon>
    </lineage>
</organism>
<sequence length="192" mass="21339">MMSGLKRRISSDSGSERVGESGKRREMTESGLVRGGWSVVEVEVGVAVEIGVAMFVFQRWSCLGSVEETRQNFDKMVDRDDISWTAVIDRYLEDGTMEEDGTMTWGKQVHGYMTRIGFDPLSFAASDLVHMYSKYATIQNAKRVAKVRNAIDDIGMVNKPGFSLLGYHSEKLAVAFGIISTPPETTIKLLTI</sequence>
<evidence type="ECO:0000256" key="1">
    <source>
        <dbReference type="SAM" id="MobiDB-lite"/>
    </source>
</evidence>